<accession>A0A8H9G1Q8</accession>
<dbReference type="SUPFAM" id="SSF49785">
    <property type="entry name" value="Galactose-binding domain-like"/>
    <property type="match status" value="1"/>
</dbReference>
<name>A0A8H9G1Q8_9SPHI</name>
<dbReference type="Pfam" id="PF16391">
    <property type="entry name" value="DUF5000"/>
    <property type="match status" value="1"/>
</dbReference>
<sequence>MVTLNEFEMKNLIKYLLFFAVLGLIGSCSKSDLNNHEPINKDGEIPGQVTNVKIENGPGSAIITYTLPKSQDLQYVLAKYSINNEIVREAKSSRYGDTIRVDGFNKEGEYQVELFSVSKSEKLSEPVVIKVNPSEPTFRTIAKSMSIREDFGGMNVTFQNPEESKIAVVILTKDNNDEFSPTETFYTAIKNGSFSVRGYEPELRTFGVYIKDRWNNHSDTVYKEVKPLFEKILDKSKFRQYVLPGDQPAAWGWVMSNMWDNKLGEPGFHTLQGALPRPHKFTFDLGAVVKLSRFKLLQRTGSWFYAHGNPKEWRMYGSATVPDASGEMDKWIKLMDCYSVKPSGLPVGQVSDDDRNHANGIDGLGEEFNFPLNAPPVRYIRMEIIKNWGNTDFFHALELTFWGDPQ</sequence>
<feature type="domain" description="DUF5000" evidence="2">
    <location>
        <begin position="259"/>
        <end position="403"/>
    </location>
</feature>
<reference evidence="4" key="1">
    <citation type="journal article" date="2014" name="Int. J. Syst. Evol. Microbiol.">
        <title>Complete genome sequence of Corynebacterium casei LMG S-19264T (=DSM 44701T), isolated from a smear-ripened cheese.</title>
        <authorList>
            <consortium name="US DOE Joint Genome Institute (JGI-PGF)"/>
            <person name="Walter F."/>
            <person name="Albersmeier A."/>
            <person name="Kalinowski J."/>
            <person name="Ruckert C."/>
        </authorList>
    </citation>
    <scope>NUCLEOTIDE SEQUENCE</scope>
    <source>
        <strain evidence="4">CGMCC 1.15966</strain>
    </source>
</reference>
<evidence type="ECO:0000259" key="1">
    <source>
        <dbReference type="Pfam" id="PF16323"/>
    </source>
</evidence>
<dbReference type="EMBL" id="BMKM01000002">
    <property type="protein sequence ID" value="GGE17179.1"/>
    <property type="molecule type" value="Genomic_DNA"/>
</dbReference>
<dbReference type="Proteomes" id="UP000614460">
    <property type="component" value="Unassembled WGS sequence"/>
</dbReference>
<dbReference type="InterPro" id="IPR032527">
    <property type="entry name" value="DUF4959"/>
</dbReference>
<comment type="caution">
    <text evidence="4">The sequence shown here is derived from an EMBL/GenBank/DDBJ whole genome shotgun (WGS) entry which is preliminary data.</text>
</comment>
<evidence type="ECO:0000259" key="2">
    <source>
        <dbReference type="Pfam" id="PF16391"/>
    </source>
</evidence>
<dbReference type="InterPro" id="IPR008979">
    <property type="entry name" value="Galactose-bd-like_sf"/>
</dbReference>
<evidence type="ECO:0000313" key="5">
    <source>
        <dbReference type="Proteomes" id="UP000614460"/>
    </source>
</evidence>
<dbReference type="AlphaFoldDB" id="A0A8H9G1Q8"/>
<dbReference type="InterPro" id="IPR033431">
    <property type="entry name" value="DUF5126"/>
</dbReference>
<dbReference type="InterPro" id="IPR032164">
    <property type="entry name" value="DUF5000"/>
</dbReference>
<feature type="domain" description="DUF4959" evidence="1">
    <location>
        <begin position="27"/>
        <end position="133"/>
    </location>
</feature>
<dbReference type="Gene3D" id="2.60.120.260">
    <property type="entry name" value="Galactose-binding domain-like"/>
    <property type="match status" value="1"/>
</dbReference>
<evidence type="ECO:0008006" key="6">
    <source>
        <dbReference type="Google" id="ProtNLM"/>
    </source>
</evidence>
<keyword evidence="5" id="KW-1185">Reference proteome</keyword>
<evidence type="ECO:0000313" key="4">
    <source>
        <dbReference type="EMBL" id="GGE17179.1"/>
    </source>
</evidence>
<reference evidence="4" key="2">
    <citation type="submission" date="2020-09" db="EMBL/GenBank/DDBJ databases">
        <authorList>
            <person name="Sun Q."/>
            <person name="Zhou Y."/>
        </authorList>
    </citation>
    <scope>NUCLEOTIDE SEQUENCE</scope>
    <source>
        <strain evidence="4">CGMCC 1.15966</strain>
    </source>
</reference>
<protein>
    <recommendedName>
        <fullName evidence="6">DUF4959 domain-containing protein</fullName>
    </recommendedName>
</protein>
<organism evidence="4 5">
    <name type="scientific">Sphingobacterium cellulitidis</name>
    <dbReference type="NCBI Taxonomy" id="1768011"/>
    <lineage>
        <taxon>Bacteria</taxon>
        <taxon>Pseudomonadati</taxon>
        <taxon>Bacteroidota</taxon>
        <taxon>Sphingobacteriia</taxon>
        <taxon>Sphingobacteriales</taxon>
        <taxon>Sphingobacteriaceae</taxon>
        <taxon>Sphingobacterium</taxon>
    </lineage>
</organism>
<dbReference type="Pfam" id="PF17166">
    <property type="entry name" value="DUF5126"/>
    <property type="match status" value="1"/>
</dbReference>
<feature type="domain" description="DUF5126" evidence="3">
    <location>
        <begin position="135"/>
        <end position="236"/>
    </location>
</feature>
<dbReference type="Pfam" id="PF16323">
    <property type="entry name" value="DUF4959"/>
    <property type="match status" value="1"/>
</dbReference>
<evidence type="ECO:0000259" key="3">
    <source>
        <dbReference type="Pfam" id="PF17166"/>
    </source>
</evidence>
<proteinExistence type="predicted"/>
<gene>
    <name evidence="4" type="ORF">GCM10011516_13610</name>
</gene>